<dbReference type="GO" id="GO:0005783">
    <property type="term" value="C:endoplasmic reticulum"/>
    <property type="evidence" value="ECO:0007669"/>
    <property type="project" value="TreeGrafter"/>
</dbReference>
<dbReference type="InterPro" id="IPR012341">
    <property type="entry name" value="6hp_glycosidase-like_sf"/>
</dbReference>
<sequence>AVAPPQRSGGESHSPGLPAEGAAAIAEPPAIQRAVHRPAVAARLSTGQLHGQSCRRPEAGRLAGERPEAARGADLGAAGRVGADEAEVPRGRGQTCTRETGACPRVTSRVTSGRRRRLQWCQRIQGQGGQRRQRWAVEAAGVSDSDRREVAGRVAQELLSGGVRGVCQGGREMADYGQGRRGTCLARLPPFLPVSGQVGRHWANCGLQILDALGTLWVMGLTAQFDEATEWVEHSLNWNYEGADEAEGEEGGSSPGRKASFFEITIRALGGLASVFLRKAKELADRMLPAFSANPGFPKTEFNMKTGQGMNGWYQGTVLSEASLAAHSFEAGTVQLEFRYISQQTGNPKADRSMRAIIEAEKGRGLVPWGLNRQWTPFKRKSFGVPPMSATCHVRISQRDGPPHFTNSHITFGAMGDSYYEYLLKMYLQTVGALGLHIGQHASSMY</sequence>
<keyword evidence="4 6" id="KW-0378">Hydrolase</keyword>
<feature type="non-terminal residue" evidence="8">
    <location>
        <position position="1"/>
    </location>
</feature>
<evidence type="ECO:0000256" key="3">
    <source>
        <dbReference type="ARBA" id="ARBA00007658"/>
    </source>
</evidence>
<dbReference type="EMBL" id="CAJNNV010012664">
    <property type="protein sequence ID" value="CAE8600975.1"/>
    <property type="molecule type" value="Genomic_DNA"/>
</dbReference>
<feature type="compositionally biased region" description="Low complexity" evidence="7">
    <location>
        <begin position="72"/>
        <end position="81"/>
    </location>
</feature>
<dbReference type="Pfam" id="PF01532">
    <property type="entry name" value="Glyco_hydro_47"/>
    <property type="match status" value="1"/>
</dbReference>
<evidence type="ECO:0000256" key="4">
    <source>
        <dbReference type="ARBA" id="ARBA00022801"/>
    </source>
</evidence>
<evidence type="ECO:0000313" key="8">
    <source>
        <dbReference type="EMBL" id="CAE8600975.1"/>
    </source>
</evidence>
<dbReference type="GO" id="GO:0005975">
    <property type="term" value="P:carbohydrate metabolic process"/>
    <property type="evidence" value="ECO:0007669"/>
    <property type="project" value="InterPro"/>
</dbReference>
<feature type="compositionally biased region" description="Low complexity" evidence="7">
    <location>
        <begin position="15"/>
        <end position="31"/>
    </location>
</feature>
<dbReference type="InterPro" id="IPR050749">
    <property type="entry name" value="Glycosyl_Hydrolase_47"/>
</dbReference>
<dbReference type="InterPro" id="IPR036026">
    <property type="entry name" value="Seven-hairpin_glycosidases"/>
</dbReference>
<reference evidence="8" key="1">
    <citation type="submission" date="2021-02" db="EMBL/GenBank/DDBJ databases">
        <authorList>
            <person name="Dougan E. K."/>
            <person name="Rhodes N."/>
            <person name="Thang M."/>
            <person name="Chan C."/>
        </authorList>
    </citation>
    <scope>NUCLEOTIDE SEQUENCE</scope>
</reference>
<dbReference type="PRINTS" id="PR00747">
    <property type="entry name" value="GLYHDRLASE47"/>
</dbReference>
<comment type="pathway">
    <text evidence="2">Protein modification; protein glycosylation.</text>
</comment>
<name>A0A813ET93_POLGL</name>
<evidence type="ECO:0000256" key="6">
    <source>
        <dbReference type="RuleBase" id="RU361193"/>
    </source>
</evidence>
<evidence type="ECO:0000256" key="2">
    <source>
        <dbReference type="ARBA" id="ARBA00004922"/>
    </source>
</evidence>
<feature type="region of interest" description="Disordered" evidence="7">
    <location>
        <begin position="1"/>
        <end position="99"/>
    </location>
</feature>
<dbReference type="SUPFAM" id="SSF48225">
    <property type="entry name" value="Seven-hairpin glycosidases"/>
    <property type="match status" value="1"/>
</dbReference>
<dbReference type="InterPro" id="IPR001382">
    <property type="entry name" value="Glyco_hydro_47"/>
</dbReference>
<feature type="compositionally biased region" description="Basic and acidic residues" evidence="7">
    <location>
        <begin position="55"/>
        <end position="71"/>
    </location>
</feature>
<gene>
    <name evidence="8" type="ORF">PGLA1383_LOCUS19273</name>
</gene>
<evidence type="ECO:0000313" key="9">
    <source>
        <dbReference type="Proteomes" id="UP000654075"/>
    </source>
</evidence>
<proteinExistence type="inferred from homology"/>
<dbReference type="Proteomes" id="UP000654075">
    <property type="component" value="Unassembled WGS sequence"/>
</dbReference>
<dbReference type="GO" id="GO:0004571">
    <property type="term" value="F:mannosyl-oligosaccharide 1,2-alpha-mannosidase activity"/>
    <property type="evidence" value="ECO:0007669"/>
    <property type="project" value="InterPro"/>
</dbReference>
<dbReference type="GO" id="GO:0000139">
    <property type="term" value="C:Golgi membrane"/>
    <property type="evidence" value="ECO:0007669"/>
    <property type="project" value="TreeGrafter"/>
</dbReference>
<evidence type="ECO:0000256" key="7">
    <source>
        <dbReference type="SAM" id="MobiDB-lite"/>
    </source>
</evidence>
<dbReference type="GO" id="GO:0005509">
    <property type="term" value="F:calcium ion binding"/>
    <property type="evidence" value="ECO:0007669"/>
    <property type="project" value="InterPro"/>
</dbReference>
<keyword evidence="6" id="KW-0326">Glycosidase</keyword>
<dbReference type="OrthoDB" id="8118055at2759"/>
<evidence type="ECO:0000256" key="5">
    <source>
        <dbReference type="ARBA" id="ARBA00023157"/>
    </source>
</evidence>
<organism evidence="8 9">
    <name type="scientific">Polarella glacialis</name>
    <name type="common">Dinoflagellate</name>
    <dbReference type="NCBI Taxonomy" id="89957"/>
    <lineage>
        <taxon>Eukaryota</taxon>
        <taxon>Sar</taxon>
        <taxon>Alveolata</taxon>
        <taxon>Dinophyceae</taxon>
        <taxon>Suessiales</taxon>
        <taxon>Suessiaceae</taxon>
        <taxon>Polarella</taxon>
    </lineage>
</organism>
<comment type="cofactor">
    <cofactor evidence="1">
        <name>Ca(2+)</name>
        <dbReference type="ChEBI" id="CHEBI:29108"/>
    </cofactor>
</comment>
<comment type="similarity">
    <text evidence="3 6">Belongs to the glycosyl hydrolase 47 family.</text>
</comment>
<keyword evidence="5" id="KW-1015">Disulfide bond</keyword>
<comment type="caution">
    <text evidence="8">The sequence shown here is derived from an EMBL/GenBank/DDBJ whole genome shotgun (WGS) entry which is preliminary data.</text>
</comment>
<dbReference type="EC" id="3.2.1.-" evidence="6"/>
<protein>
    <recommendedName>
        <fullName evidence="6">alpha-1,2-Mannosidase</fullName>
        <ecNumber evidence="6">3.2.1.-</ecNumber>
    </recommendedName>
</protein>
<evidence type="ECO:0000256" key="1">
    <source>
        <dbReference type="ARBA" id="ARBA00001913"/>
    </source>
</evidence>
<accession>A0A813ET93</accession>
<dbReference type="PANTHER" id="PTHR11742">
    <property type="entry name" value="MANNOSYL-OLIGOSACCHARIDE ALPHA-1,2-MANNOSIDASE-RELATED"/>
    <property type="match status" value="1"/>
</dbReference>
<dbReference type="PANTHER" id="PTHR11742:SF6">
    <property type="entry name" value="MANNOSYL-OLIGOSACCHARIDE ALPHA-1,2-MANNOSIDASE IA-RELATED"/>
    <property type="match status" value="1"/>
</dbReference>
<dbReference type="Gene3D" id="1.50.10.10">
    <property type="match status" value="1"/>
</dbReference>
<keyword evidence="9" id="KW-1185">Reference proteome</keyword>
<dbReference type="AlphaFoldDB" id="A0A813ET93"/>